<gene>
    <name evidence="2" type="ORF">BROSI_A0135</name>
</gene>
<evidence type="ECO:0000256" key="1">
    <source>
        <dbReference type="SAM" id="Phobius"/>
    </source>
</evidence>
<protein>
    <submittedName>
        <fullName evidence="2">Uncharacterized protein</fullName>
    </submittedName>
</protein>
<dbReference type="EMBL" id="BAFN01000001">
    <property type="protein sequence ID" value="GAN31634.1"/>
    <property type="molecule type" value="Genomic_DNA"/>
</dbReference>
<keyword evidence="1" id="KW-1133">Transmembrane helix</keyword>
<name>A0ABQ0JT60_9BACT</name>
<keyword evidence="1" id="KW-0812">Transmembrane</keyword>
<organism evidence="2 3">
    <name type="scientific">Candidatus Brocadia sinica JPN1</name>
    <dbReference type="NCBI Taxonomy" id="1197129"/>
    <lineage>
        <taxon>Bacteria</taxon>
        <taxon>Pseudomonadati</taxon>
        <taxon>Planctomycetota</taxon>
        <taxon>Candidatus Brocadiia</taxon>
        <taxon>Candidatus Brocadiales</taxon>
        <taxon>Candidatus Brocadiaceae</taxon>
        <taxon>Candidatus Brocadia</taxon>
    </lineage>
</organism>
<dbReference type="Proteomes" id="UP000032309">
    <property type="component" value="Unassembled WGS sequence"/>
</dbReference>
<dbReference type="RefSeq" id="WP_052561410.1">
    <property type="nucleotide sequence ID" value="NZ_BAFN01000001.1"/>
</dbReference>
<evidence type="ECO:0000313" key="3">
    <source>
        <dbReference type="Proteomes" id="UP000032309"/>
    </source>
</evidence>
<reference evidence="3" key="1">
    <citation type="journal article" date="2015" name="Genome Announc.">
        <title>Draft Genome Sequence of an Anaerobic Ammonium-Oxidizing Bacterium, "Candidatus Brocadia sinica".</title>
        <authorList>
            <person name="Oshiki M."/>
            <person name="Shinyako-Hata K."/>
            <person name="Satoh H."/>
            <person name="Okabe S."/>
        </authorList>
    </citation>
    <scope>NUCLEOTIDE SEQUENCE [LARGE SCALE GENOMIC DNA]</scope>
    <source>
        <strain evidence="3">JPN1</strain>
    </source>
</reference>
<accession>A0ABQ0JT60</accession>
<feature type="transmembrane region" description="Helical" evidence="1">
    <location>
        <begin position="6"/>
        <end position="26"/>
    </location>
</feature>
<comment type="caution">
    <text evidence="2">The sequence shown here is derived from an EMBL/GenBank/DDBJ whole genome shotgun (WGS) entry which is preliminary data.</text>
</comment>
<evidence type="ECO:0000313" key="2">
    <source>
        <dbReference type="EMBL" id="GAN31634.1"/>
    </source>
</evidence>
<sequence>MTHESIAAYASCLLSIIGIIISVWAIRKAENSNTITNELQKNMFKKDKVIDLAMAWNGINAIDPENLITPDVVKAVNALELTASLWNHDVVAKEILHQSYWQSFRDLYDVLYHCNKIPPGLKKTCRDYITKEISKAYEEIKRYDLNQVAQTTM</sequence>
<keyword evidence="3" id="KW-1185">Reference proteome</keyword>
<keyword evidence="1" id="KW-0472">Membrane</keyword>
<proteinExistence type="predicted"/>